<gene>
    <name evidence="5" type="ORF">IHE44_0012530</name>
    <name evidence="4" type="ORF">IHE44_009814</name>
</gene>
<evidence type="ECO:0000256" key="1">
    <source>
        <dbReference type="ARBA" id="ARBA00006101"/>
    </source>
</evidence>
<feature type="region of interest" description="Disordered" evidence="3">
    <location>
        <begin position="1336"/>
        <end position="1379"/>
    </location>
</feature>
<evidence type="ECO:0000256" key="2">
    <source>
        <dbReference type="ARBA" id="ARBA00022729"/>
    </source>
</evidence>
<dbReference type="GO" id="GO:0001664">
    <property type="term" value="F:G protein-coupled receptor binding"/>
    <property type="evidence" value="ECO:0007669"/>
    <property type="project" value="TreeGrafter"/>
</dbReference>
<organism evidence="4">
    <name type="scientific">Lamprotornis superbus</name>
    <dbReference type="NCBI Taxonomy" id="245042"/>
    <lineage>
        <taxon>Eukaryota</taxon>
        <taxon>Metazoa</taxon>
        <taxon>Chordata</taxon>
        <taxon>Craniata</taxon>
        <taxon>Vertebrata</taxon>
        <taxon>Euteleostomi</taxon>
        <taxon>Archelosauria</taxon>
        <taxon>Archosauria</taxon>
        <taxon>Dinosauria</taxon>
        <taxon>Saurischia</taxon>
        <taxon>Theropoda</taxon>
        <taxon>Coelurosauria</taxon>
        <taxon>Aves</taxon>
        <taxon>Neognathae</taxon>
        <taxon>Neoaves</taxon>
        <taxon>Telluraves</taxon>
        <taxon>Australaves</taxon>
        <taxon>Passeriformes</taxon>
        <taxon>Sturnidae</taxon>
        <taxon>Lamprotornis</taxon>
    </lineage>
</organism>
<proteinExistence type="inferred from homology"/>
<dbReference type="GO" id="GO:0005615">
    <property type="term" value="C:extracellular space"/>
    <property type="evidence" value="ECO:0007669"/>
    <property type="project" value="TreeGrafter"/>
</dbReference>
<name>A0A835P3X2_9PASS</name>
<reference evidence="5 6" key="2">
    <citation type="journal article" date="2021" name="J. Hered.">
        <title>Feather Gene Expression Elucidates the Developmental Basis of Plumage Iridescence in African Starlings.</title>
        <authorList>
            <person name="Rubenstein D.R."/>
            <person name="Corvelo A."/>
            <person name="MacManes M.D."/>
            <person name="Maia R."/>
            <person name="Narzisi G."/>
            <person name="Rousaki A."/>
            <person name="Vandenabeele P."/>
            <person name="Shawkey M.D."/>
            <person name="Solomon J."/>
        </authorList>
    </citation>
    <scope>NUCLEOTIDE SEQUENCE [LARGE SCALE GENOMIC DNA]</scope>
    <source>
        <strain evidence="5">SS15</strain>
    </source>
</reference>
<feature type="compositionally biased region" description="Low complexity" evidence="3">
    <location>
        <begin position="1363"/>
        <end position="1377"/>
    </location>
</feature>
<dbReference type="Proteomes" id="UP000618051">
    <property type="component" value="Unassembled WGS sequence"/>
</dbReference>
<dbReference type="InterPro" id="IPR040329">
    <property type="entry name" value="TAFA-5"/>
</dbReference>
<reference evidence="5" key="3">
    <citation type="submission" date="2022-01" db="EMBL/GenBank/DDBJ databases">
        <authorList>
            <person name="Rubenstein D.R."/>
        </authorList>
    </citation>
    <scope>NUCLEOTIDE SEQUENCE</scope>
    <source>
        <strain evidence="5">SS15</strain>
        <tissue evidence="5">Liver</tissue>
    </source>
</reference>
<feature type="compositionally biased region" description="Basic and acidic residues" evidence="3">
    <location>
        <begin position="1420"/>
        <end position="1433"/>
    </location>
</feature>
<dbReference type="PANTHER" id="PTHR31878:SF0">
    <property type="entry name" value="CHEMOKINE-LIKE PROTEIN TAFA-5"/>
    <property type="match status" value="1"/>
</dbReference>
<dbReference type="GO" id="GO:0048018">
    <property type="term" value="F:receptor ligand activity"/>
    <property type="evidence" value="ECO:0007669"/>
    <property type="project" value="TreeGrafter"/>
</dbReference>
<evidence type="ECO:0000313" key="5">
    <source>
        <dbReference type="EMBL" id="KAI1239409.1"/>
    </source>
</evidence>
<dbReference type="EMBL" id="JADDUC010000005">
    <property type="protein sequence ID" value="KAG0133925.1"/>
    <property type="molecule type" value="Genomic_DNA"/>
</dbReference>
<evidence type="ECO:0000313" key="6">
    <source>
        <dbReference type="Proteomes" id="UP000618051"/>
    </source>
</evidence>
<sequence>MCMKSNLVFYVTFNKKTKTKRLERYTSEKKQRRQNYQSISCRKDVLYVASAVLGRTKRASLTEYMLVDEVKSLQLHLLVLRGWQLSGDGVQGVLGPPGTPGSQDLSQPSPEPGSQGHRDSPGPGNRDRPGCTHGWTVKGCRGLETSPAGITGLGADGPGGWKDVLGCGQELNSLLEIVLCSSFQYSSVVIVSVFLRQRAVYPETIVTAFDMSLAKRRRSKGIQSEETISTLIKQETSGYCWMSTNNTGNAAEQKLDVRTSTMEMNHKSNRFEKHMERGEQRPEMLTQRMQRLWKSHHKEIEYVFSFLMSHSCLENRKMPDLLNQKFQISGDGGWHLGVVCAVVGSPSTCAALQRQLLPCTAKNCQAEEQRGHNALMMSPVIFIIYISSKLLRYLQSLGWRVVGRSGGGTKTTKKEKNKPDDLKYITNIHTAIMGFQGTVGKEEMSECLSYSCAKSQLAAGTCEIVTLDRDSSQPRRTIARQTARCACKKGQIAGTTRARPACVDVTSGISRSVAWVKKKSGASGGRCKRSCSKKSQVPLYNALLPLLALPRLAHNPPLILLECSRVHPTAASAADHNTNKGSKAAEVIQPNASHLTFARVFFGISRRYKETTKGGESFQGILLQMRSKALTLMIDQDESGSPSPAIKLPVIKWEQRASKDKLLCGSSNPVDFPAQPLISSPVSNNVGQSLGQSKMTGMVKKAISAVHRLVKAGIVAEALELVLVSITESRQYPFTLFTFGVRENLGQMLCICVLPMYWKMETAKEQDDAMANSKLCDDLCTIKCHHHVTAAIRTLTPDLESTKSNEGHSRTTQLNACPLDTPRIIKTKQWCEMLPCLEGEGCDLLINKSGWTCTQPGGRIKTTTCHLPAQAGFRIINCPRHCALLCVWLEESSSLRMQPRNCSSCHGTLASAIPNLTPDWSDQAILVQKPFGTTTDVADPSIINHSCPYNALPTELDTKVLNLISSFRCIVALVEELSFQQSLVGIEIYFVSSLEIRLYIFRGFDMKEFKKDYCRNLITTEPPAKIAQKQSRESDGDLAKEFRSNMLHIMPNLKLEDEHRLINSVCVYVQHGEKERNGGKQNKFSGVTMGVLINETDRFVSSQNIEESNPPLHCQECSSVSVALYGAQSQALVLSKQDVEFSNRTHEAIKDIFRQEEYKNKDITVYKDSNEYIKSERVSYFRVYVLASPSWLPAVASKDCWSPESPESERDSALSKDILISLCIIVLLVISIVSESFLTVWTALSFLAYIQMHSNASINSIAVTMIPFPWGYNSQGYHAIQATIQENGLARGNDITVKHMTWGCPGFARPFPWRHWHSSGSGKRGNRPLDLRQELKAAQPSSGQARGKKFGLEWTTRKEKKNPTNNPKTNSKNKPNPAISQEMEDYLRPENALGTTDQERITQQLNNLLNIGPSPIGNETMEHFPEPGPDRIVAHGKQNPTTITARSAAAEQAAQ</sequence>
<evidence type="ECO:0000313" key="4">
    <source>
        <dbReference type="EMBL" id="KAG0133925.1"/>
    </source>
</evidence>
<dbReference type="GO" id="GO:0007186">
    <property type="term" value="P:G protein-coupled receptor signaling pathway"/>
    <property type="evidence" value="ECO:0007669"/>
    <property type="project" value="TreeGrafter"/>
</dbReference>
<dbReference type="InterPro" id="IPR020350">
    <property type="entry name" value="Chemokine-like_TAFA"/>
</dbReference>
<feature type="compositionally biased region" description="Basic and acidic residues" evidence="3">
    <location>
        <begin position="116"/>
        <end position="130"/>
    </location>
</feature>
<comment type="similarity">
    <text evidence="1">Belongs to the TAFA family.</text>
</comment>
<dbReference type="EMBL" id="JADDUC020000005">
    <property type="protein sequence ID" value="KAI1239409.1"/>
    <property type="molecule type" value="Genomic_DNA"/>
</dbReference>
<dbReference type="Pfam" id="PF12020">
    <property type="entry name" value="TAFA"/>
    <property type="match status" value="2"/>
</dbReference>
<keyword evidence="2" id="KW-0732">Signal</keyword>
<protein>
    <submittedName>
        <fullName evidence="4">Uncharacterized protein</fullName>
    </submittedName>
</protein>
<dbReference type="OrthoDB" id="8957936at2759"/>
<feature type="region of interest" description="Disordered" evidence="3">
    <location>
        <begin position="1410"/>
        <end position="1436"/>
    </location>
</feature>
<reference evidence="4" key="1">
    <citation type="submission" date="2020-10" db="EMBL/GenBank/DDBJ databases">
        <title>Feather gene expression reveals the developmental basis of iridescence in African starlings.</title>
        <authorList>
            <person name="Rubenstein D.R."/>
        </authorList>
    </citation>
    <scope>NUCLEOTIDE SEQUENCE</scope>
    <source>
        <strain evidence="4">SS15</strain>
        <tissue evidence="4">Liver</tissue>
    </source>
</reference>
<evidence type="ECO:0000256" key="3">
    <source>
        <dbReference type="SAM" id="MobiDB-lite"/>
    </source>
</evidence>
<keyword evidence="6" id="KW-1185">Reference proteome</keyword>
<accession>A0A835P3X2</accession>
<dbReference type="PANTHER" id="PTHR31878">
    <property type="entry name" value="CHEMOKINE-LIKE PROTEIN TAFA-5-RELATED"/>
    <property type="match status" value="1"/>
</dbReference>
<feature type="region of interest" description="Disordered" evidence="3">
    <location>
        <begin position="91"/>
        <end position="133"/>
    </location>
</feature>
<comment type="caution">
    <text evidence="4">The sequence shown here is derived from an EMBL/GenBank/DDBJ whole genome shotgun (WGS) entry which is preliminary data.</text>
</comment>